<keyword evidence="6" id="KW-0256">Endoplasmic reticulum</keyword>
<evidence type="ECO:0000256" key="11">
    <source>
        <dbReference type="SAM" id="SignalP"/>
    </source>
</evidence>
<dbReference type="EMBL" id="KN840476">
    <property type="protein sequence ID" value="KIP08645.1"/>
    <property type="molecule type" value="Genomic_DNA"/>
</dbReference>
<evidence type="ECO:0000259" key="14">
    <source>
        <dbReference type="Pfam" id="PF21365"/>
    </source>
</evidence>
<dbReference type="CDD" id="cd06603">
    <property type="entry name" value="GH31_GANC_GANAB_alpha"/>
    <property type="match status" value="1"/>
</dbReference>
<evidence type="ECO:0000256" key="5">
    <source>
        <dbReference type="ARBA" id="ARBA00022801"/>
    </source>
</evidence>
<feature type="chain" id="PRO_5002169987" description="Glucosidase II subunit alpha" evidence="11">
    <location>
        <begin position="19"/>
        <end position="969"/>
    </location>
</feature>
<gene>
    <name evidence="15" type="ORF">PHLGIDRAFT_34844</name>
</gene>
<dbReference type="PANTHER" id="PTHR22762">
    <property type="entry name" value="ALPHA-GLUCOSIDASE"/>
    <property type="match status" value="1"/>
</dbReference>
<dbReference type="Gene3D" id="3.20.20.80">
    <property type="entry name" value="Glycosidases"/>
    <property type="match status" value="1"/>
</dbReference>
<dbReference type="SUPFAM" id="SSF74650">
    <property type="entry name" value="Galactose mutarotase-like"/>
    <property type="match status" value="1"/>
</dbReference>
<dbReference type="SUPFAM" id="SSF51011">
    <property type="entry name" value="Glycosyl hydrolase domain"/>
    <property type="match status" value="1"/>
</dbReference>
<dbReference type="SUPFAM" id="SSF51445">
    <property type="entry name" value="(Trans)glycosidases"/>
    <property type="match status" value="1"/>
</dbReference>
<evidence type="ECO:0000256" key="6">
    <source>
        <dbReference type="ARBA" id="ARBA00022824"/>
    </source>
</evidence>
<dbReference type="GO" id="GO:0030246">
    <property type="term" value="F:carbohydrate binding"/>
    <property type="evidence" value="ECO:0007669"/>
    <property type="project" value="InterPro"/>
</dbReference>
<dbReference type="CDD" id="cd14752">
    <property type="entry name" value="GH31_N"/>
    <property type="match status" value="1"/>
</dbReference>
<feature type="domain" description="Glycoside hydrolase family 31 TIM barrel" evidence="12">
    <location>
        <begin position="370"/>
        <end position="705"/>
    </location>
</feature>
<feature type="domain" description="Glycosyl hydrolase family 31 C-terminal" evidence="14">
    <location>
        <begin position="713"/>
        <end position="804"/>
    </location>
</feature>
<dbReference type="InterPro" id="IPR000322">
    <property type="entry name" value="Glyco_hydro_31_TIM"/>
</dbReference>
<dbReference type="InterPro" id="IPR011013">
    <property type="entry name" value="Gal_mutarotase_sf_dom"/>
</dbReference>
<dbReference type="Pfam" id="PF21365">
    <property type="entry name" value="Glyco_hydro_31_3rd"/>
    <property type="match status" value="1"/>
</dbReference>
<dbReference type="STRING" id="745531.A0A0C3SC97"/>
<comment type="pathway">
    <text evidence="2">Glycan metabolism; N-glycan metabolism.</text>
</comment>
<reference evidence="15 16" key="1">
    <citation type="journal article" date="2014" name="PLoS Genet.">
        <title>Analysis of the Phlebiopsis gigantea genome, transcriptome and secretome provides insight into its pioneer colonization strategies of wood.</title>
        <authorList>
            <person name="Hori C."/>
            <person name="Ishida T."/>
            <person name="Igarashi K."/>
            <person name="Samejima M."/>
            <person name="Suzuki H."/>
            <person name="Master E."/>
            <person name="Ferreira P."/>
            <person name="Ruiz-Duenas F.J."/>
            <person name="Held B."/>
            <person name="Canessa P."/>
            <person name="Larrondo L.F."/>
            <person name="Schmoll M."/>
            <person name="Druzhinina I.S."/>
            <person name="Kubicek C.P."/>
            <person name="Gaskell J.A."/>
            <person name="Kersten P."/>
            <person name="St John F."/>
            <person name="Glasner J."/>
            <person name="Sabat G."/>
            <person name="Splinter BonDurant S."/>
            <person name="Syed K."/>
            <person name="Yadav J."/>
            <person name="Mgbeahuruike A.C."/>
            <person name="Kovalchuk A."/>
            <person name="Asiegbu F.O."/>
            <person name="Lackner G."/>
            <person name="Hoffmeister D."/>
            <person name="Rencoret J."/>
            <person name="Gutierrez A."/>
            <person name="Sun H."/>
            <person name="Lindquist E."/>
            <person name="Barry K."/>
            <person name="Riley R."/>
            <person name="Grigoriev I.V."/>
            <person name="Henrissat B."/>
            <person name="Kues U."/>
            <person name="Berka R.M."/>
            <person name="Martinez A.T."/>
            <person name="Covert S.F."/>
            <person name="Blanchette R.A."/>
            <person name="Cullen D."/>
        </authorList>
    </citation>
    <scope>NUCLEOTIDE SEQUENCE [LARGE SCALE GENOMIC DNA]</scope>
    <source>
        <strain evidence="15 16">11061_1 CR5-6</strain>
    </source>
</reference>
<dbReference type="Pfam" id="PF13802">
    <property type="entry name" value="Gal_mutarotas_2"/>
    <property type="match status" value="1"/>
</dbReference>
<protein>
    <recommendedName>
        <fullName evidence="9">Glucosidase II subunit alpha</fullName>
    </recommendedName>
</protein>
<dbReference type="InterPro" id="IPR017853">
    <property type="entry name" value="GH"/>
</dbReference>
<accession>A0A0C3SC97</accession>
<keyword evidence="7" id="KW-0325">Glycoprotein</keyword>
<evidence type="ECO:0000256" key="9">
    <source>
        <dbReference type="ARBA" id="ARBA00042895"/>
    </source>
</evidence>
<dbReference type="Pfam" id="PF01055">
    <property type="entry name" value="Glyco_hydro_31_2nd"/>
    <property type="match status" value="1"/>
</dbReference>
<dbReference type="GO" id="GO:0005975">
    <property type="term" value="P:carbohydrate metabolic process"/>
    <property type="evidence" value="ECO:0007669"/>
    <property type="project" value="InterPro"/>
</dbReference>
<dbReference type="GO" id="GO:0090599">
    <property type="term" value="F:alpha-glucosidase activity"/>
    <property type="evidence" value="ECO:0007669"/>
    <property type="project" value="TreeGrafter"/>
</dbReference>
<evidence type="ECO:0000313" key="16">
    <source>
        <dbReference type="Proteomes" id="UP000053257"/>
    </source>
</evidence>
<feature type="signal peptide" evidence="11">
    <location>
        <begin position="1"/>
        <end position="18"/>
    </location>
</feature>
<sequence length="969" mass="108445">MRALSSLLVLAALPAVLAVKREDFKTCSQAAFCRRGRALAERAGQNPDWKSPYSVDPASISIASDQSTLTASVASSLYPEIKFGLDVRVHKDGVVRVRMDEVDGKGRRYNEAASWALLAEPETSKDIHWTVGKKDVKATIGPKKDKLEIFVSFDPLVVKLYRDGREEVALNGLGLLHMEHFRTKEEPQPAVEGGTEAEGAQTVMKVPNPRAWFEGEEEDGYWEETWKSWTDSKPKGPQSLSLDISFPNHGHVYGIPQHATRLSLPTTSGQDAFYDDPYRLWNSDVFEYLSDSTMSLYGSIPVMYGHSKESTVGIFNAIASDTFIDVAHPDDHSSYTHWISESGILDIFILPGPKPADVFKQYTGLTGTQAMPAHWALGYHQCRWNYVSSSDIRAVQQRFDEDDFPVDVFWLDIEYAEEHKYFIWDHKTFPDPVEMTNDVAAIGRKMVAIIDPHFKRVESYPVYKEARDLGIITKVKDGQTDYEGWCWSGSSAWVDFFNPASWGWWKGLFKTVQTSSDKFSWTESTNDVHIWNDMNEPAIFNGPEISMPRDNIHHGGWEHRDIHNLHGMLYHNITAQAVRDRTDPPMRPFVLTRSFYAGSQRFGAMWTGDNLGTWEHMTVGVKMVLSLNIAGFSFSGSDVGGFFGNPEPEMLVRWYYVGVFSPFFRAHAHIDTKRREPYLLAEPYKSIVRDALRLRYSMLPIWYTAFRESSVNGMPVLRPHFVVFPEDEAGFAIDDQFFVGGSGLLVKPVTEKGVTEANVYLAEEQVYYDYFSAHAYRGAVKGKNITVPATLDKVPLLIRGGSVLATRERPRRSSPLMKYDPFTLTVALSTAGAARGELYLDDGISYSHEAGAFVWREFVAATNSKTVRIESRDLAREKPGEAVDGVALATYDEGNAFARDIQAVRVEKLVVLGLAAKPSSVNLAGGKELDWEYTAGVAAGASKEGVASRLVVKNPGATVAADWEIIVQL</sequence>
<evidence type="ECO:0000256" key="4">
    <source>
        <dbReference type="ARBA" id="ARBA00022729"/>
    </source>
</evidence>
<dbReference type="Gene3D" id="2.60.40.1180">
    <property type="entry name" value="Golgi alpha-mannosidase II"/>
    <property type="match status" value="2"/>
</dbReference>
<evidence type="ECO:0000256" key="1">
    <source>
        <dbReference type="ARBA" id="ARBA00004240"/>
    </source>
</evidence>
<dbReference type="GO" id="GO:0006491">
    <property type="term" value="P:N-glycan processing"/>
    <property type="evidence" value="ECO:0007669"/>
    <property type="project" value="TreeGrafter"/>
</dbReference>
<keyword evidence="5 10" id="KW-0378">Hydrolase</keyword>
<evidence type="ECO:0000313" key="15">
    <source>
        <dbReference type="EMBL" id="KIP08645.1"/>
    </source>
</evidence>
<dbReference type="Proteomes" id="UP000053257">
    <property type="component" value="Unassembled WGS sequence"/>
</dbReference>
<dbReference type="AlphaFoldDB" id="A0A0C3SC97"/>
<comment type="subcellular location">
    <subcellularLocation>
        <location evidence="1">Endoplasmic reticulum</location>
    </subcellularLocation>
</comment>
<evidence type="ECO:0000256" key="2">
    <source>
        <dbReference type="ARBA" id="ARBA00004833"/>
    </source>
</evidence>
<dbReference type="GO" id="GO:0017177">
    <property type="term" value="C:glucosidase II complex"/>
    <property type="evidence" value="ECO:0007669"/>
    <property type="project" value="TreeGrafter"/>
</dbReference>
<evidence type="ECO:0000259" key="13">
    <source>
        <dbReference type="Pfam" id="PF13802"/>
    </source>
</evidence>
<keyword evidence="4 11" id="KW-0732">Signal</keyword>
<dbReference type="InterPro" id="IPR025887">
    <property type="entry name" value="Glyco_hydro_31_N_dom"/>
</dbReference>
<dbReference type="InterPro" id="IPR048395">
    <property type="entry name" value="Glyco_hydro_31_C"/>
</dbReference>
<dbReference type="Gene3D" id="2.60.40.1760">
    <property type="entry name" value="glycosyl hydrolase (family 31)"/>
    <property type="match status" value="1"/>
</dbReference>
<proteinExistence type="inferred from homology"/>
<evidence type="ECO:0000256" key="7">
    <source>
        <dbReference type="ARBA" id="ARBA00023180"/>
    </source>
</evidence>
<evidence type="ECO:0000256" key="8">
    <source>
        <dbReference type="ARBA" id="ARBA00023295"/>
    </source>
</evidence>
<evidence type="ECO:0000256" key="10">
    <source>
        <dbReference type="RuleBase" id="RU361185"/>
    </source>
</evidence>
<dbReference type="PANTHER" id="PTHR22762:SF54">
    <property type="entry name" value="BCDNA.GH04962"/>
    <property type="match status" value="1"/>
</dbReference>
<dbReference type="OrthoDB" id="3237269at2759"/>
<name>A0A0C3SC97_PHLG1</name>
<dbReference type="InterPro" id="IPR013780">
    <property type="entry name" value="Glyco_hydro_b"/>
</dbReference>
<keyword evidence="16" id="KW-1185">Reference proteome</keyword>
<dbReference type="HOGENOM" id="CLU_000631_7_0_1"/>
<organism evidence="15 16">
    <name type="scientific">Phlebiopsis gigantea (strain 11061_1 CR5-6)</name>
    <name type="common">White-rot fungus</name>
    <name type="synonym">Peniophora gigantea</name>
    <dbReference type="NCBI Taxonomy" id="745531"/>
    <lineage>
        <taxon>Eukaryota</taxon>
        <taxon>Fungi</taxon>
        <taxon>Dikarya</taxon>
        <taxon>Basidiomycota</taxon>
        <taxon>Agaricomycotina</taxon>
        <taxon>Agaricomycetes</taxon>
        <taxon>Polyporales</taxon>
        <taxon>Phanerochaetaceae</taxon>
        <taxon>Phlebiopsis</taxon>
    </lineage>
</organism>
<comment type="similarity">
    <text evidence="3 10">Belongs to the glycosyl hydrolase 31 family.</text>
</comment>
<evidence type="ECO:0000259" key="12">
    <source>
        <dbReference type="Pfam" id="PF01055"/>
    </source>
</evidence>
<keyword evidence="8 10" id="KW-0326">Glycosidase</keyword>
<evidence type="ECO:0000256" key="3">
    <source>
        <dbReference type="ARBA" id="ARBA00007806"/>
    </source>
</evidence>
<feature type="domain" description="Glycoside hydrolase family 31 N-terminal" evidence="13">
    <location>
        <begin position="85"/>
        <end position="325"/>
    </location>
</feature>